<gene>
    <name evidence="1" type="ORF">K9S39_31100</name>
</gene>
<organism evidence="1 2">
    <name type="scientific">Streptomyces halobius</name>
    <dbReference type="NCBI Taxonomy" id="2879846"/>
    <lineage>
        <taxon>Bacteria</taxon>
        <taxon>Bacillati</taxon>
        <taxon>Actinomycetota</taxon>
        <taxon>Actinomycetes</taxon>
        <taxon>Kitasatosporales</taxon>
        <taxon>Streptomycetaceae</taxon>
        <taxon>Streptomyces</taxon>
    </lineage>
</organism>
<protein>
    <submittedName>
        <fullName evidence="1">Uncharacterized protein</fullName>
    </submittedName>
</protein>
<dbReference type="RefSeq" id="WP_248866635.1">
    <property type="nucleotide sequence ID" value="NZ_CP086322.1"/>
</dbReference>
<evidence type="ECO:0000313" key="1">
    <source>
        <dbReference type="EMBL" id="UQA95722.1"/>
    </source>
</evidence>
<dbReference type="Proteomes" id="UP000830115">
    <property type="component" value="Chromosome"/>
</dbReference>
<evidence type="ECO:0000313" key="2">
    <source>
        <dbReference type="Proteomes" id="UP000830115"/>
    </source>
</evidence>
<proteinExistence type="predicted"/>
<reference evidence="1" key="1">
    <citation type="submission" date="2021-10" db="EMBL/GenBank/DDBJ databases">
        <title>Streptomyces nigrumlapis sp.nov.,an antimicrobial producing actinobacterium isolated from Black Gobi rocks.</title>
        <authorList>
            <person name="Wen Y."/>
            <person name="Zhang W."/>
            <person name="Liu X.G."/>
        </authorList>
    </citation>
    <scope>NUCLEOTIDE SEQUENCE</scope>
    <source>
        <strain evidence="1">ST13-2-2</strain>
    </source>
</reference>
<keyword evidence="2" id="KW-1185">Reference proteome</keyword>
<name>A0ABY4ME91_9ACTN</name>
<sequence length="66" mass="7301">MKIPPSGLLNWTSSVHWSKHQLPCRYCGETTNLRDSSRKAAHKTCAENALTQQAAEAVDAYQKGTL</sequence>
<accession>A0ABY4ME91</accession>
<dbReference type="EMBL" id="CP086322">
    <property type="protein sequence ID" value="UQA95722.1"/>
    <property type="molecule type" value="Genomic_DNA"/>
</dbReference>